<dbReference type="GO" id="GO:0046872">
    <property type="term" value="F:metal ion binding"/>
    <property type="evidence" value="ECO:0007669"/>
    <property type="project" value="UniProtKB-KW"/>
</dbReference>
<dbReference type="SUPFAM" id="SSF52540">
    <property type="entry name" value="P-loop containing nucleoside triphosphate hydrolases"/>
    <property type="match status" value="2"/>
</dbReference>
<dbReference type="InterPro" id="IPR038248">
    <property type="entry name" value="Dicer_dimer_sf"/>
</dbReference>
<feature type="region of interest" description="Disordered" evidence="8">
    <location>
        <begin position="954"/>
        <end position="975"/>
    </location>
</feature>
<dbReference type="PANTHER" id="PTHR14950:SF37">
    <property type="entry name" value="ENDORIBONUCLEASE DICER"/>
    <property type="match status" value="1"/>
</dbReference>
<dbReference type="GO" id="GO:0005634">
    <property type="term" value="C:nucleus"/>
    <property type="evidence" value="ECO:0007669"/>
    <property type="project" value="TreeGrafter"/>
</dbReference>
<dbReference type="PROSITE" id="PS50821">
    <property type="entry name" value="PAZ"/>
    <property type="match status" value="1"/>
</dbReference>
<evidence type="ECO:0000256" key="8">
    <source>
        <dbReference type="SAM" id="MobiDB-lite"/>
    </source>
</evidence>
<dbReference type="EMBL" id="NWSH01000042">
    <property type="protein sequence ID" value="PCG80331.1"/>
    <property type="molecule type" value="Genomic_DNA"/>
</dbReference>
<evidence type="ECO:0000256" key="4">
    <source>
        <dbReference type="ARBA" id="ARBA00022759"/>
    </source>
</evidence>
<evidence type="ECO:0000256" key="6">
    <source>
        <dbReference type="ARBA" id="ARBA00022842"/>
    </source>
</evidence>
<dbReference type="Pfam" id="PF00271">
    <property type="entry name" value="Helicase_C"/>
    <property type="match status" value="1"/>
</dbReference>
<dbReference type="GO" id="GO:0030422">
    <property type="term" value="P:siRNA processing"/>
    <property type="evidence" value="ECO:0007669"/>
    <property type="project" value="TreeGrafter"/>
</dbReference>
<keyword evidence="6" id="KW-0460">Magnesium</keyword>
<organism evidence="12">
    <name type="scientific">Heliothis virescens</name>
    <name type="common">Tobacco budworm moth</name>
    <dbReference type="NCBI Taxonomy" id="7102"/>
    <lineage>
        <taxon>Eukaryota</taxon>
        <taxon>Metazoa</taxon>
        <taxon>Ecdysozoa</taxon>
        <taxon>Arthropoda</taxon>
        <taxon>Hexapoda</taxon>
        <taxon>Insecta</taxon>
        <taxon>Pterygota</taxon>
        <taxon>Neoptera</taxon>
        <taxon>Endopterygota</taxon>
        <taxon>Lepidoptera</taxon>
        <taxon>Glossata</taxon>
        <taxon>Ditrysia</taxon>
        <taxon>Noctuoidea</taxon>
        <taxon>Noctuidae</taxon>
        <taxon>Heliothinae</taxon>
        <taxon>Heliothis</taxon>
    </lineage>
</organism>
<evidence type="ECO:0000313" key="12">
    <source>
        <dbReference type="EMBL" id="PCG80331.1"/>
    </source>
</evidence>
<dbReference type="Pfam" id="PF02170">
    <property type="entry name" value="PAZ"/>
    <property type="match status" value="1"/>
</dbReference>
<evidence type="ECO:0000259" key="11">
    <source>
        <dbReference type="PROSITE" id="PS51327"/>
    </source>
</evidence>
<feature type="region of interest" description="Disordered" evidence="8">
    <location>
        <begin position="1076"/>
        <end position="1110"/>
    </location>
</feature>
<feature type="compositionally biased region" description="Basic residues" evidence="8">
    <location>
        <begin position="2108"/>
        <end position="2117"/>
    </location>
</feature>
<keyword evidence="3" id="KW-0547">Nucleotide-binding</keyword>
<feature type="compositionally biased region" description="Basic and acidic residues" evidence="8">
    <location>
        <begin position="1302"/>
        <end position="1317"/>
    </location>
</feature>
<evidence type="ECO:0000259" key="10">
    <source>
        <dbReference type="PROSITE" id="PS51194"/>
    </source>
</evidence>
<proteinExistence type="predicted"/>
<feature type="region of interest" description="Disordered" evidence="8">
    <location>
        <begin position="1231"/>
        <end position="1251"/>
    </location>
</feature>
<feature type="compositionally biased region" description="Polar residues" evidence="8">
    <location>
        <begin position="250"/>
        <end position="269"/>
    </location>
</feature>
<gene>
    <name evidence="12" type="ORF">B5V51_9120</name>
</gene>
<keyword evidence="7" id="KW-0694">RNA-binding</keyword>
<feature type="region of interest" description="Disordered" evidence="8">
    <location>
        <begin position="2098"/>
        <end position="2117"/>
    </location>
</feature>
<dbReference type="InterPro" id="IPR005034">
    <property type="entry name" value="Dicer_dimerisation"/>
</dbReference>
<sequence length="2224" mass="252278">MMEACCSRFTAAEGGARLAAAAATKNILAVEYASFIPVRLLYEKAYQIRGSLFEGSKRSVYITRASRVQVVAFELKILTDLGTAAAQVYSDVYDWTAELEKKEVVICTSSVLKQLLEEQLLSISNVNVLIIDSCHLIYSDQDLKYIMRSYKQCPLPDQPIILALTYPLFTTKKDLDKDNKLNTNDTDRQTEDQIVVDQKDIENDKEVSVNQKEMGDQLTVQQKETENDKQVSVVKNEMEDQTIVQQKETENKQISLNQKETADQNTVQQKEMEDDKQVSLNQKETEDQNTVKQSEIKDQTAKKETEQQISVKQGEMEDNNKKIIEINDTEDKNIVLKEELTERDGLTQVVKKEIEEEMGVYQNVDDFDMYEKLEWKIEELESELCCQMDLAEDIDGGKRTASSVSKPRELIIEYGSRPTDDNLPELYKDIDTYMRQTVQDALDFIEDHRHDPTEIYGEEMYDEFMSIPDPKIDPRLVFKQFLYVLDQLGPYAADKAAFALLTKLEKLKIKIPYERHFILMCLCTTVFLKIRCYAEMIFEKVDDEWERLKTFSSPKIMRFAEILEKFKPPDIRPNNSVNGKDSGDSKDRPNETVLSGCDNLSKGKLKKMLSDIEHCDFATLGDKIEDRVNTYACNLKDLDYPIEDYPLSINSQTILLDQDGKETDIPESTAEDTSNSSTIPPETTNHSTNDTDSAEKSISRTDSGVNIPDSCVNGPDSCVNQPDSRNNEVAFQQRGLIGFPRRAGYRMRGKSRMQRNNAARVLQMQQNPDALCGIVFMKEPLIAKIMFMVLVDMSRSNPHLSYLNVQYCGTELPADPGTEPRECLRQGKRQEDVLKKFRMHECNLLLATSALEEGIDLPRCNLVLRWDVPPSYRSYGLCRGRARAARATAALLCSNNRDTTAMLLQNVATYRELDQIISRKCGCGIQDEPPQTEEDHADAFTSFVKPYTPIDCSNSIPETKDIKDKDDGKDKDAISSKKDKFDNLVQEKALTNNLNSVRSSVDNNLVTNMDNANINSKNNNEDSAENIINNAVKTVNNVVKTVNEVINNVNEAVDIGINDLINHIIDETANLNVSDDIENDNGEISNNIDEQTSQNSETASSMNKSDFKKNINDGESTASVDLSTAIALINRYCGKLPSDTFTRLAPQWWMEEVQLPVAGSSDTRTAYICTLRLPLNCPVKYNIVGHPMPTKVLARRMVALQACRILHKSGELDNQLMPIGKENFKTAELGGVGSCPGREPEAGDSARPGTTKRRQYYYKRTAWAFTDCQPVIDATDEEIYPGMDPGMLDIDSDTEPPSQHEGSQEEREIREERGEGGGKKRNMLYAIVCKLWCALPERYNTRGRRLHAPQLASQAIGILMARHEPDRSVATSCKLWCALPERYNTRGRRLHAPQLASQAIGILMARHEPDRSVATSCKLWCALPERYNTRGRRLHAPQLASQAIGILMARHEPDRSVATSCKLWCALPERYNTRGRRLHAPQLASQAIGILMARHEPDRSVATSCKLWCALPERYNTRGRRLHAPQLASQAIGILMARHEPDRSVATSCKLWCALPERYNTRGRRLHAPQLASQAIGILMARHEPDRSVATSCKLWCALPERYNTRGRRLHAPQLASQAIGILMARHEPDRSVATSCKLWCALPERYNTRGRRLHAPQLASQAIGILMARHEPDRSVATSCKLWCALPERYNTRGRRLHAPQLASQAIGILMARHEPDRSVATSCKLWCALPERYNTRGRRLHAPQLASQAIGILMARHEPDRSVATSCKLWCALPERYNTRGRRLHAPQLASQAIGILMARHEPDRSVATSCKLWCALPERYNTRGRRLHAPQLASQAIGILMARHEPDRSVATSCKLWCALPERYNTRGRRLHAPQLASQAIGILMARHEPDRSVATSCKLWCALPERYNTRGRRLHAPQLASQAIGILMARHEPDRSVATSCKLWCALPERYNTRGRRLHAPQLASQAIGILMARHEPDSLQIPAFPVYTRSGEVRVSVEHVPAADVRVCPRRAKLVRRFMRFVFADVLRVRRRGMRLQSEGSTHNNYYIVPTVKTTNDDGTNKIDIDWAFLELIYQHTEEKKLSDIEKPLLWQENQEEEQRETSHRRRRGKKKMANPLLKRGEVFVFDAEKYSEAVVTPWYRNQDQPQFFLVAEICWNLTPDSSFPSATHQSFRDYYSTKYGVSLTQREQPLLDVDHTSARLNLLTPRYVWTAHPSPLRP</sequence>
<dbReference type="GO" id="GO:0004530">
    <property type="term" value="F:deoxyribonuclease I activity"/>
    <property type="evidence" value="ECO:0007669"/>
    <property type="project" value="TreeGrafter"/>
</dbReference>
<feature type="region of interest" description="Disordered" evidence="8">
    <location>
        <begin position="570"/>
        <end position="593"/>
    </location>
</feature>
<dbReference type="GO" id="GO:0005737">
    <property type="term" value="C:cytoplasm"/>
    <property type="evidence" value="ECO:0007669"/>
    <property type="project" value="TreeGrafter"/>
</dbReference>
<dbReference type="PROSITE" id="PS51194">
    <property type="entry name" value="HELICASE_CTER"/>
    <property type="match status" value="1"/>
</dbReference>
<accession>A0A2A4K7X7</accession>
<dbReference type="CDD" id="cd15903">
    <property type="entry name" value="Dicer_PBD"/>
    <property type="match status" value="1"/>
</dbReference>
<evidence type="ECO:0000256" key="5">
    <source>
        <dbReference type="ARBA" id="ARBA00022801"/>
    </source>
</evidence>
<feature type="compositionally biased region" description="Polar residues" evidence="8">
    <location>
        <begin position="1082"/>
        <end position="1104"/>
    </location>
</feature>
<dbReference type="Gene3D" id="3.30.160.380">
    <property type="entry name" value="Dicer dimerisation domain"/>
    <property type="match status" value="1"/>
</dbReference>
<dbReference type="GO" id="GO:0004525">
    <property type="term" value="F:ribonuclease III activity"/>
    <property type="evidence" value="ECO:0007669"/>
    <property type="project" value="TreeGrafter"/>
</dbReference>
<dbReference type="InterPro" id="IPR003100">
    <property type="entry name" value="PAZ_dom"/>
</dbReference>
<dbReference type="GO" id="GO:0031054">
    <property type="term" value="P:pre-miRNA processing"/>
    <property type="evidence" value="ECO:0007669"/>
    <property type="project" value="TreeGrafter"/>
</dbReference>
<feature type="compositionally biased region" description="Polar residues" evidence="8">
    <location>
        <begin position="278"/>
        <end position="293"/>
    </location>
</feature>
<dbReference type="InterPro" id="IPR048513">
    <property type="entry name" value="Dicer_PBD"/>
</dbReference>
<feature type="region of interest" description="Disordered" evidence="8">
    <location>
        <begin position="1283"/>
        <end position="1317"/>
    </location>
</feature>
<evidence type="ECO:0000259" key="9">
    <source>
        <dbReference type="PROSITE" id="PS50821"/>
    </source>
</evidence>
<name>A0A2A4K7X7_HELVI</name>
<feature type="compositionally biased region" description="Polar residues" evidence="8">
    <location>
        <begin position="671"/>
        <end position="691"/>
    </location>
</feature>
<dbReference type="PROSITE" id="PS51327">
    <property type="entry name" value="DICER_DSRBF"/>
    <property type="match status" value="1"/>
</dbReference>
<feature type="domain" description="Helicase C-terminal" evidence="10">
    <location>
        <begin position="763"/>
        <end position="937"/>
    </location>
</feature>
<dbReference type="InterPro" id="IPR027417">
    <property type="entry name" value="P-loop_NTPase"/>
</dbReference>
<protein>
    <submittedName>
        <fullName evidence="12">Uncharacterized protein</fullName>
    </submittedName>
</protein>
<dbReference type="InterPro" id="IPR048512">
    <property type="entry name" value="Dicer_platform"/>
</dbReference>
<dbReference type="Gene3D" id="2.170.260.10">
    <property type="entry name" value="paz domain"/>
    <property type="match status" value="1"/>
</dbReference>
<dbReference type="Pfam" id="PF03368">
    <property type="entry name" value="Dicer_dimer"/>
    <property type="match status" value="1"/>
</dbReference>
<feature type="compositionally biased region" description="Basic and acidic residues" evidence="8">
    <location>
        <begin position="581"/>
        <end position="590"/>
    </location>
</feature>
<dbReference type="InterPro" id="IPR036085">
    <property type="entry name" value="PAZ_dom_sf"/>
</dbReference>
<dbReference type="SMART" id="SM00949">
    <property type="entry name" value="PAZ"/>
    <property type="match status" value="1"/>
</dbReference>
<feature type="region of interest" description="Disordered" evidence="8">
    <location>
        <begin position="250"/>
        <end position="307"/>
    </location>
</feature>
<dbReference type="STRING" id="7102.A0A2A4K7X7"/>
<feature type="compositionally biased region" description="Basic and acidic residues" evidence="8">
    <location>
        <begin position="294"/>
        <end position="306"/>
    </location>
</feature>
<feature type="domain" description="Dicer dsRNA-binding fold" evidence="11">
    <location>
        <begin position="1125"/>
        <end position="1226"/>
    </location>
</feature>
<dbReference type="Pfam" id="PF20931">
    <property type="entry name" value="Dicer_platform"/>
    <property type="match status" value="1"/>
</dbReference>
<keyword evidence="5" id="KW-0378">Hydrolase</keyword>
<keyword evidence="4" id="KW-0255">Endonuclease</keyword>
<evidence type="ECO:0000256" key="1">
    <source>
        <dbReference type="ARBA" id="ARBA00022722"/>
    </source>
</evidence>
<dbReference type="GO" id="GO:0070578">
    <property type="term" value="C:RISC-loading complex"/>
    <property type="evidence" value="ECO:0007669"/>
    <property type="project" value="TreeGrafter"/>
</dbReference>
<dbReference type="GO" id="GO:0003723">
    <property type="term" value="F:RNA binding"/>
    <property type="evidence" value="ECO:0007669"/>
    <property type="project" value="UniProtKB-UniRule"/>
</dbReference>
<dbReference type="SMART" id="SM00490">
    <property type="entry name" value="HELICc"/>
    <property type="match status" value="1"/>
</dbReference>
<comment type="caution">
    <text evidence="12">The sequence shown here is derived from an EMBL/GenBank/DDBJ whole genome shotgun (WGS) entry which is preliminary data.</text>
</comment>
<dbReference type="Gene3D" id="3.40.50.300">
    <property type="entry name" value="P-loop containing nucleotide triphosphate hydrolases"/>
    <property type="match status" value="2"/>
</dbReference>
<keyword evidence="1" id="KW-0540">Nuclease</keyword>
<keyword evidence="2" id="KW-0479">Metal-binding</keyword>
<feature type="compositionally biased region" description="Basic and acidic residues" evidence="8">
    <location>
        <begin position="958"/>
        <end position="975"/>
    </location>
</feature>
<reference evidence="12" key="1">
    <citation type="submission" date="2017-09" db="EMBL/GenBank/DDBJ databases">
        <title>Contemporary evolution of a Lepidopteran species, Heliothis virescens, in response to modern agricultural practices.</title>
        <authorList>
            <person name="Fritz M.L."/>
            <person name="Deyonke A.M."/>
            <person name="Papanicolaou A."/>
            <person name="Micinski S."/>
            <person name="Westbrook J."/>
            <person name="Gould F."/>
        </authorList>
    </citation>
    <scope>NUCLEOTIDE SEQUENCE [LARGE SCALE GENOMIC DNA]</scope>
    <source>
        <strain evidence="12">HvINT-</strain>
        <tissue evidence="12">Whole body</tissue>
    </source>
</reference>
<feature type="region of interest" description="Disordered" evidence="8">
    <location>
        <begin position="658"/>
        <end position="724"/>
    </location>
</feature>
<dbReference type="GO" id="GO:0000166">
    <property type="term" value="F:nucleotide binding"/>
    <property type="evidence" value="ECO:0007669"/>
    <property type="project" value="UniProtKB-KW"/>
</dbReference>
<evidence type="ECO:0000256" key="3">
    <source>
        <dbReference type="ARBA" id="ARBA00022741"/>
    </source>
</evidence>
<dbReference type="GO" id="GO:0006309">
    <property type="term" value="P:apoptotic DNA fragmentation"/>
    <property type="evidence" value="ECO:0007669"/>
    <property type="project" value="TreeGrafter"/>
</dbReference>
<dbReference type="InterPro" id="IPR001650">
    <property type="entry name" value="Helicase_C-like"/>
</dbReference>
<dbReference type="SUPFAM" id="SSF101690">
    <property type="entry name" value="PAZ domain"/>
    <property type="match status" value="1"/>
</dbReference>
<dbReference type="PANTHER" id="PTHR14950">
    <property type="entry name" value="DICER-RELATED"/>
    <property type="match status" value="1"/>
</dbReference>
<feature type="domain" description="PAZ" evidence="9">
    <location>
        <begin position="2118"/>
        <end position="2213"/>
    </location>
</feature>
<evidence type="ECO:0000256" key="2">
    <source>
        <dbReference type="ARBA" id="ARBA00022723"/>
    </source>
</evidence>
<dbReference type="FunFam" id="3.30.160.380:FF:000003">
    <property type="entry name" value="Endoribonuclease dcr-1"/>
    <property type="match status" value="1"/>
</dbReference>
<evidence type="ECO:0000256" key="7">
    <source>
        <dbReference type="PROSITE-ProRule" id="PRU00657"/>
    </source>
</evidence>